<dbReference type="PANTHER" id="PTHR31760">
    <property type="entry name" value="S-ADENOSYL-L-METHIONINE-DEPENDENT METHYLTRANSFERASES SUPERFAMILY PROTEIN"/>
    <property type="match status" value="1"/>
</dbReference>
<organism evidence="7 8">
    <name type="scientific">Desulfovibrio ferrophilus</name>
    <dbReference type="NCBI Taxonomy" id="241368"/>
    <lineage>
        <taxon>Bacteria</taxon>
        <taxon>Pseudomonadati</taxon>
        <taxon>Thermodesulfobacteriota</taxon>
        <taxon>Desulfovibrionia</taxon>
        <taxon>Desulfovibrionales</taxon>
        <taxon>Desulfovibrionaceae</taxon>
        <taxon>Desulfovibrio</taxon>
    </lineage>
</organism>
<proteinExistence type="inferred from homology"/>
<feature type="binding site" evidence="6">
    <location>
        <begin position="134"/>
        <end position="135"/>
    </location>
    <ligand>
        <name>S-adenosyl-L-methionine</name>
        <dbReference type="ChEBI" id="CHEBI:59789"/>
    </ligand>
</feature>
<evidence type="ECO:0000256" key="5">
    <source>
        <dbReference type="ARBA" id="ARBA00022691"/>
    </source>
</evidence>
<keyword evidence="5 6" id="KW-0949">S-adenosyl-L-methionine</keyword>
<dbReference type="PIRSF" id="PIRSF003078">
    <property type="entry name" value="GidB"/>
    <property type="match status" value="1"/>
</dbReference>
<evidence type="ECO:0000256" key="1">
    <source>
        <dbReference type="ARBA" id="ARBA00022490"/>
    </source>
</evidence>
<dbReference type="CDD" id="cd02440">
    <property type="entry name" value="AdoMet_MTases"/>
    <property type="match status" value="1"/>
</dbReference>
<dbReference type="EC" id="2.1.1.-" evidence="6"/>
<keyword evidence="1 6" id="KW-0963">Cytoplasm</keyword>
<name>A0A2Z6AVP5_9BACT</name>
<sequence>MRKPSPNDVAELAASLGRDLDERQAMLLAEYLGTLAKWNRSMNLVGADRWRDALSNLVADSWHLADFLVELSLPDSPRTLDLGAGAGLPGIPLRVFWEAGEYTLVEIRKKRVAFMRFVLAHMRLERTVVAGCRVEELPQGSFPVDLVLSRAFMPWDDLLALVGPWLTPEGSCVVMANEKPPREFPGWTITGVAGYPAPGGRRYFWSLSPASISK</sequence>
<reference evidence="7 8" key="1">
    <citation type="journal article" date="2018" name="Sci. Adv.">
        <title>Multi-heme cytochromes provide a pathway for survival in energy-limited environments.</title>
        <authorList>
            <person name="Deng X."/>
            <person name="Dohmae N."/>
            <person name="Nealson K.H."/>
            <person name="Hashimoto K."/>
            <person name="Okamoto A."/>
        </authorList>
    </citation>
    <scope>NUCLEOTIDE SEQUENCE [LARGE SCALE GENOMIC DNA]</scope>
    <source>
        <strain evidence="7 8">IS5</strain>
    </source>
</reference>
<dbReference type="InterPro" id="IPR003682">
    <property type="entry name" value="rRNA_ssu_MeTfrase_G"/>
</dbReference>
<evidence type="ECO:0000256" key="4">
    <source>
        <dbReference type="ARBA" id="ARBA00022679"/>
    </source>
</evidence>
<gene>
    <name evidence="6 7" type="primary">rsmG</name>
    <name evidence="7" type="ORF">DFE_0575</name>
</gene>
<comment type="subcellular location">
    <subcellularLocation>
        <location evidence="6">Cytoplasm</location>
    </subcellularLocation>
</comment>
<dbReference type="SUPFAM" id="SSF53335">
    <property type="entry name" value="S-adenosyl-L-methionine-dependent methyltransferases"/>
    <property type="match status" value="1"/>
</dbReference>
<dbReference type="GO" id="GO:0005829">
    <property type="term" value="C:cytosol"/>
    <property type="evidence" value="ECO:0007669"/>
    <property type="project" value="TreeGrafter"/>
</dbReference>
<dbReference type="AlphaFoldDB" id="A0A2Z6AVP5"/>
<keyword evidence="2 6" id="KW-0698">rRNA processing</keyword>
<dbReference type="HAMAP" id="MF_00074">
    <property type="entry name" value="16SrRNA_methyltr_G"/>
    <property type="match status" value="1"/>
</dbReference>
<evidence type="ECO:0000256" key="3">
    <source>
        <dbReference type="ARBA" id="ARBA00022603"/>
    </source>
</evidence>
<dbReference type="EMBL" id="AP017378">
    <property type="protein sequence ID" value="BBD07301.1"/>
    <property type="molecule type" value="Genomic_DNA"/>
</dbReference>
<keyword evidence="3 6" id="KW-0489">Methyltransferase</keyword>
<feature type="binding site" evidence="6">
    <location>
        <position position="88"/>
    </location>
    <ligand>
        <name>S-adenosyl-L-methionine</name>
        <dbReference type="ChEBI" id="CHEBI:59789"/>
    </ligand>
</feature>
<dbReference type="GO" id="GO:0070043">
    <property type="term" value="F:rRNA (guanine-N7-)-methyltransferase activity"/>
    <property type="evidence" value="ECO:0007669"/>
    <property type="project" value="UniProtKB-UniRule"/>
</dbReference>
<protein>
    <recommendedName>
        <fullName evidence="6">Ribosomal RNA small subunit methyltransferase G</fullName>
        <ecNumber evidence="6">2.1.1.-</ecNumber>
    </recommendedName>
    <alternativeName>
        <fullName evidence="6">16S rRNA 7-methylguanosine methyltransferase</fullName>
        <shortName evidence="6">16S rRNA m7G methyltransferase</shortName>
    </alternativeName>
</protein>
<feature type="binding site" evidence="6">
    <location>
        <position position="83"/>
    </location>
    <ligand>
        <name>S-adenosyl-L-methionine</name>
        <dbReference type="ChEBI" id="CHEBI:59789"/>
    </ligand>
</feature>
<dbReference type="OrthoDB" id="9808773at2"/>
<dbReference type="PANTHER" id="PTHR31760:SF0">
    <property type="entry name" value="S-ADENOSYL-L-METHIONINE-DEPENDENT METHYLTRANSFERASES SUPERFAMILY PROTEIN"/>
    <property type="match status" value="1"/>
</dbReference>
<dbReference type="Pfam" id="PF02527">
    <property type="entry name" value="GidB"/>
    <property type="match status" value="1"/>
</dbReference>
<feature type="binding site" evidence="6">
    <location>
        <position position="150"/>
    </location>
    <ligand>
        <name>S-adenosyl-L-methionine</name>
        <dbReference type="ChEBI" id="CHEBI:59789"/>
    </ligand>
</feature>
<dbReference type="Gene3D" id="3.40.50.150">
    <property type="entry name" value="Vaccinia Virus protein VP39"/>
    <property type="match status" value="1"/>
</dbReference>
<evidence type="ECO:0000313" key="7">
    <source>
        <dbReference type="EMBL" id="BBD07301.1"/>
    </source>
</evidence>
<dbReference type="Proteomes" id="UP000269883">
    <property type="component" value="Chromosome"/>
</dbReference>
<dbReference type="KEGG" id="dfl:DFE_0575"/>
<keyword evidence="8" id="KW-1185">Reference proteome</keyword>
<keyword evidence="4 6" id="KW-0808">Transferase</keyword>
<accession>A0A2Z6AVP5</accession>
<comment type="similarity">
    <text evidence="6">Belongs to the methyltransferase superfamily. RNA methyltransferase RsmG family.</text>
</comment>
<dbReference type="RefSeq" id="WP_126376444.1">
    <property type="nucleotide sequence ID" value="NZ_AP017378.1"/>
</dbReference>
<comment type="function">
    <text evidence="6">Specifically methylates the N7 position of a guanine in 16S rRNA.</text>
</comment>
<dbReference type="InterPro" id="IPR029063">
    <property type="entry name" value="SAM-dependent_MTases_sf"/>
</dbReference>
<evidence type="ECO:0000313" key="8">
    <source>
        <dbReference type="Proteomes" id="UP000269883"/>
    </source>
</evidence>
<evidence type="ECO:0000256" key="6">
    <source>
        <dbReference type="HAMAP-Rule" id="MF_00074"/>
    </source>
</evidence>
<comment type="caution">
    <text evidence="6">Lacks conserved residue(s) required for the propagation of feature annotation.</text>
</comment>
<evidence type="ECO:0000256" key="2">
    <source>
        <dbReference type="ARBA" id="ARBA00022552"/>
    </source>
</evidence>